<evidence type="ECO:0000313" key="1">
    <source>
        <dbReference type="EMBL" id="CAH6722271.1"/>
    </source>
</evidence>
<comment type="caution">
    <text evidence="1">The sequence shown here is derived from an EMBL/GenBank/DDBJ whole genome shotgun (WGS) entry which is preliminary data.</text>
</comment>
<reference evidence="1" key="1">
    <citation type="submission" date="2022-06" db="EMBL/GenBank/DDBJ databases">
        <authorList>
            <person name="Legras J.-L."/>
            <person name="Devillers H."/>
            <person name="Grondin C."/>
        </authorList>
    </citation>
    <scope>NUCLEOTIDE SEQUENCE</scope>
    <source>
        <strain evidence="1">CLIB 1444</strain>
    </source>
</reference>
<dbReference type="Proteomes" id="UP001152531">
    <property type="component" value="Unassembled WGS sequence"/>
</dbReference>
<sequence length="331" mass="38918">MSEDKISRSGNWRGNNTRGRGNRGRGRGQGRGGYKSFNTSWKPKDGQESIDESKKIERAARFGESNKFGAEEYGFVSRGEDDRLQRSSKEREKFFDKIIRKFIAYCESNDTSTLSKELKRFTEDHQSDEKIKNVTMDSILSSLRKLRESMINGKCDKFTVKVFLFSIRISANIGHYQTYLPSIHFLLQQQDQELLQKPEKREIVTLLILHLSHFSKNNLKAFKEYFEYFKDEEDPTLLRTLKSWSTKDCFNWIRLYNNENDSAKSTIMRFGINAIIERMIQTINVSYFHLDLDYLNRSLPNGITFDNLQKNHNVTWKVEGKNLIIRERKVK</sequence>
<dbReference type="EMBL" id="CALSDN010000008">
    <property type="protein sequence ID" value="CAH6722271.1"/>
    <property type="molecule type" value="Genomic_DNA"/>
</dbReference>
<proteinExistence type="predicted"/>
<organism evidence="1 2">
    <name type="scientific">[Candida] jaroonii</name>
    <dbReference type="NCBI Taxonomy" id="467808"/>
    <lineage>
        <taxon>Eukaryota</taxon>
        <taxon>Fungi</taxon>
        <taxon>Dikarya</taxon>
        <taxon>Ascomycota</taxon>
        <taxon>Saccharomycotina</taxon>
        <taxon>Pichiomycetes</taxon>
        <taxon>Debaryomycetaceae</taxon>
        <taxon>Yamadazyma</taxon>
    </lineage>
</organism>
<evidence type="ECO:0000313" key="2">
    <source>
        <dbReference type="Proteomes" id="UP001152531"/>
    </source>
</evidence>
<keyword evidence="2" id="KW-1185">Reference proteome</keyword>
<accession>A0ACA9YBQ7</accession>
<name>A0ACA9YBQ7_9ASCO</name>
<gene>
    <name evidence="1" type="ORF">CLIB1444_08S05688</name>
</gene>
<protein>
    <submittedName>
        <fullName evidence="1">Uncharacterized protein</fullName>
    </submittedName>
</protein>